<dbReference type="EMBL" id="GBRH01247387">
    <property type="protein sequence ID" value="JAD50508.1"/>
    <property type="molecule type" value="Transcribed_RNA"/>
</dbReference>
<evidence type="ECO:0000313" key="1">
    <source>
        <dbReference type="EMBL" id="JAD50508.1"/>
    </source>
</evidence>
<sequence length="20" mass="2429">MSSYFFLVCCKHGMVLLTWY</sequence>
<name>A0A0A9SEQ0_ARUDO</name>
<organism evidence="1">
    <name type="scientific">Arundo donax</name>
    <name type="common">Giant reed</name>
    <name type="synonym">Donax arundinaceus</name>
    <dbReference type="NCBI Taxonomy" id="35708"/>
    <lineage>
        <taxon>Eukaryota</taxon>
        <taxon>Viridiplantae</taxon>
        <taxon>Streptophyta</taxon>
        <taxon>Embryophyta</taxon>
        <taxon>Tracheophyta</taxon>
        <taxon>Spermatophyta</taxon>
        <taxon>Magnoliopsida</taxon>
        <taxon>Liliopsida</taxon>
        <taxon>Poales</taxon>
        <taxon>Poaceae</taxon>
        <taxon>PACMAD clade</taxon>
        <taxon>Arundinoideae</taxon>
        <taxon>Arundineae</taxon>
        <taxon>Arundo</taxon>
    </lineage>
</organism>
<reference evidence="1" key="2">
    <citation type="journal article" date="2015" name="Data Brief">
        <title>Shoot transcriptome of the giant reed, Arundo donax.</title>
        <authorList>
            <person name="Barrero R.A."/>
            <person name="Guerrero F.D."/>
            <person name="Moolhuijzen P."/>
            <person name="Goolsby J.A."/>
            <person name="Tidwell J."/>
            <person name="Bellgard S.E."/>
            <person name="Bellgard M.I."/>
        </authorList>
    </citation>
    <scope>NUCLEOTIDE SEQUENCE</scope>
    <source>
        <tissue evidence="1">Shoot tissue taken approximately 20 cm above the soil surface</tissue>
    </source>
</reference>
<dbReference type="AlphaFoldDB" id="A0A0A9SEQ0"/>
<accession>A0A0A9SEQ0</accession>
<reference evidence="1" key="1">
    <citation type="submission" date="2014-09" db="EMBL/GenBank/DDBJ databases">
        <authorList>
            <person name="Magalhaes I.L.F."/>
            <person name="Oliveira U."/>
            <person name="Santos F.R."/>
            <person name="Vidigal T.H.D.A."/>
            <person name="Brescovit A.D."/>
            <person name="Santos A.J."/>
        </authorList>
    </citation>
    <scope>NUCLEOTIDE SEQUENCE</scope>
    <source>
        <tissue evidence="1">Shoot tissue taken approximately 20 cm above the soil surface</tissue>
    </source>
</reference>
<protein>
    <submittedName>
        <fullName evidence="1">Uncharacterized protein</fullName>
    </submittedName>
</protein>
<proteinExistence type="predicted"/>